<dbReference type="EMBL" id="ML996692">
    <property type="protein sequence ID" value="KAF2401656.1"/>
    <property type="molecule type" value="Genomic_DNA"/>
</dbReference>
<evidence type="ECO:0000313" key="2">
    <source>
        <dbReference type="EMBL" id="KAF2401656.1"/>
    </source>
</evidence>
<name>A0A6G1I0K8_9PEZI</name>
<feature type="compositionally biased region" description="Acidic residues" evidence="1">
    <location>
        <begin position="218"/>
        <end position="229"/>
    </location>
</feature>
<feature type="region of interest" description="Disordered" evidence="1">
    <location>
        <begin position="191"/>
        <end position="240"/>
    </location>
</feature>
<reference evidence="2" key="1">
    <citation type="journal article" date="2020" name="Stud. Mycol.">
        <title>101 Dothideomycetes genomes: a test case for predicting lifestyles and emergence of pathogens.</title>
        <authorList>
            <person name="Haridas S."/>
            <person name="Albert R."/>
            <person name="Binder M."/>
            <person name="Bloem J."/>
            <person name="Labutti K."/>
            <person name="Salamov A."/>
            <person name="Andreopoulos B."/>
            <person name="Baker S."/>
            <person name="Barry K."/>
            <person name="Bills G."/>
            <person name="Bluhm B."/>
            <person name="Cannon C."/>
            <person name="Castanera R."/>
            <person name="Culley D."/>
            <person name="Daum C."/>
            <person name="Ezra D."/>
            <person name="Gonzalez J."/>
            <person name="Henrissat B."/>
            <person name="Kuo A."/>
            <person name="Liang C."/>
            <person name="Lipzen A."/>
            <person name="Lutzoni F."/>
            <person name="Magnuson J."/>
            <person name="Mondo S."/>
            <person name="Nolan M."/>
            <person name="Ohm R."/>
            <person name="Pangilinan J."/>
            <person name="Park H.-J."/>
            <person name="Ramirez L."/>
            <person name="Alfaro M."/>
            <person name="Sun H."/>
            <person name="Tritt A."/>
            <person name="Yoshinaga Y."/>
            <person name="Zwiers L.-H."/>
            <person name="Turgeon B."/>
            <person name="Goodwin S."/>
            <person name="Spatafora J."/>
            <person name="Crous P."/>
            <person name="Grigoriev I."/>
        </authorList>
    </citation>
    <scope>NUCLEOTIDE SEQUENCE</scope>
    <source>
        <strain evidence="2">CBS 262.69</strain>
    </source>
</reference>
<evidence type="ECO:0008006" key="4">
    <source>
        <dbReference type="Google" id="ProtNLM"/>
    </source>
</evidence>
<protein>
    <recommendedName>
        <fullName evidence="4">Swi5-domain-containing protein</fullName>
    </recommendedName>
</protein>
<dbReference type="Proteomes" id="UP000799640">
    <property type="component" value="Unassembled WGS sequence"/>
</dbReference>
<dbReference type="AlphaFoldDB" id="A0A6G1I0K8"/>
<dbReference type="GO" id="GO:0006310">
    <property type="term" value="P:DNA recombination"/>
    <property type="evidence" value="ECO:0007669"/>
    <property type="project" value="TreeGrafter"/>
</dbReference>
<organism evidence="2 3">
    <name type="scientific">Trichodelitschia bisporula</name>
    <dbReference type="NCBI Taxonomy" id="703511"/>
    <lineage>
        <taxon>Eukaryota</taxon>
        <taxon>Fungi</taxon>
        <taxon>Dikarya</taxon>
        <taxon>Ascomycota</taxon>
        <taxon>Pezizomycotina</taxon>
        <taxon>Dothideomycetes</taxon>
        <taxon>Dothideomycetes incertae sedis</taxon>
        <taxon>Phaeotrichales</taxon>
        <taxon>Phaeotrichaceae</taxon>
        <taxon>Trichodelitschia</taxon>
    </lineage>
</organism>
<proteinExistence type="predicted"/>
<feature type="compositionally biased region" description="Polar residues" evidence="1">
    <location>
        <begin position="77"/>
        <end position="93"/>
    </location>
</feature>
<feature type="compositionally biased region" description="Polar residues" evidence="1">
    <location>
        <begin position="31"/>
        <end position="69"/>
    </location>
</feature>
<accession>A0A6G1I0K8</accession>
<sequence length="271" mass="30568">MNPPTSAPPAKRRRVNALHKPFVSPLKRPNNDATHPSTPRTEQGTATTSVTNPKTPQSNAKVPSSSRSFHTPLATHAASSHQTPQRRNAPTTPTDKRITSTKIRSLEASIIRQRQDIDILRQAVSIASSTKGAELEELTVKWRDAARLAAEEVFAGARDRVNRMGGVGAWRDQEKERKVRQVEWQREEMLAEAQKRAEANGQGEEAENGDGFRRDEGNTEETWDYEEEGKEDKETDNADYDESFTMDMMLKTLNIDLDLIGYNKRRQMWVG</sequence>
<keyword evidence="3" id="KW-1185">Reference proteome</keyword>
<evidence type="ECO:0000313" key="3">
    <source>
        <dbReference type="Proteomes" id="UP000799640"/>
    </source>
</evidence>
<evidence type="ECO:0000256" key="1">
    <source>
        <dbReference type="SAM" id="MobiDB-lite"/>
    </source>
</evidence>
<gene>
    <name evidence="2" type="ORF">EJ06DRAFT_474293</name>
</gene>
<dbReference type="OrthoDB" id="27934at2759"/>
<feature type="region of interest" description="Disordered" evidence="1">
    <location>
        <begin position="1"/>
        <end position="101"/>
    </location>
</feature>
<dbReference type="Gene3D" id="6.10.140.1020">
    <property type="match status" value="2"/>
</dbReference>
<dbReference type="PANTHER" id="PTHR28527">
    <property type="entry name" value="MATING-TYPE SWITCHING PROTEIN SWI2-RELATED"/>
    <property type="match status" value="1"/>
</dbReference>
<dbReference type="PANTHER" id="PTHR28527:SF1">
    <property type="entry name" value="SWI5-DEPENDENT RECOMBINATION DNA REPAIR PROTEIN 1"/>
    <property type="match status" value="1"/>
</dbReference>